<dbReference type="OrthoDB" id="5548448at2759"/>
<dbReference type="EMBL" id="JANBUW010001950">
    <property type="protein sequence ID" value="KAJ2842016.1"/>
    <property type="molecule type" value="Genomic_DNA"/>
</dbReference>
<keyword evidence="9" id="KW-1185">Reference proteome</keyword>
<evidence type="ECO:0000256" key="3">
    <source>
        <dbReference type="ARBA" id="ARBA00009466"/>
    </source>
</evidence>
<dbReference type="GO" id="GO:0005049">
    <property type="term" value="F:nuclear export signal receptor activity"/>
    <property type="evidence" value="ECO:0007669"/>
    <property type="project" value="InterPro"/>
</dbReference>
<dbReference type="GO" id="GO:0005643">
    <property type="term" value="C:nuclear pore"/>
    <property type="evidence" value="ECO:0007669"/>
    <property type="project" value="TreeGrafter"/>
</dbReference>
<sequence>EWEYLEEATKIEGRAHSDPAHSSIDNKQVNNQSVLGSFMHFLVTTAYLIRSEYIQLRMLMCEDSVVSGSQQEEILSMGQGLLAKDYVVYEDQLQFFALLARLDVRTSLDRLYENLCSRCNAFQEELSNAESNNSSSNQHTVDLLHEQMQWIIMMIGFTLCDSGTSERVLIPKPILDYSASCQVTEQNLAVQCIMAMLKTLEFELSSSRSSSNAAYGSPLLVETLFWALRRIGPVYILPDLSDYHRISQSIIVAFGSASDGGNGEVVIRGIVDLIKQTFDIWSAEEDVLQMCVSLMLALGQRASIAQK</sequence>
<evidence type="ECO:0000256" key="2">
    <source>
        <dbReference type="ARBA" id="ARBA00004496"/>
    </source>
</evidence>
<dbReference type="InterPro" id="IPR044189">
    <property type="entry name" value="XPO4/7-like"/>
</dbReference>
<comment type="subcellular location">
    <subcellularLocation>
        <location evidence="2">Cytoplasm</location>
    </subcellularLocation>
    <subcellularLocation>
        <location evidence="1">Nucleus</location>
    </subcellularLocation>
</comment>
<evidence type="ECO:0000256" key="1">
    <source>
        <dbReference type="ARBA" id="ARBA00004123"/>
    </source>
</evidence>
<evidence type="ECO:0000256" key="7">
    <source>
        <dbReference type="ARBA" id="ARBA00023242"/>
    </source>
</evidence>
<reference evidence="8" key="1">
    <citation type="submission" date="2022-07" db="EMBL/GenBank/DDBJ databases">
        <title>Phylogenomic reconstructions and comparative analyses of Kickxellomycotina fungi.</title>
        <authorList>
            <person name="Reynolds N.K."/>
            <person name="Stajich J.E."/>
            <person name="Barry K."/>
            <person name="Grigoriev I.V."/>
            <person name="Crous P."/>
            <person name="Smith M.E."/>
        </authorList>
    </citation>
    <scope>NUCLEOTIDE SEQUENCE</scope>
    <source>
        <strain evidence="8">NRRL 1566</strain>
    </source>
</reference>
<dbReference type="AlphaFoldDB" id="A0A9W8LXI5"/>
<evidence type="ECO:0000256" key="6">
    <source>
        <dbReference type="ARBA" id="ARBA00022927"/>
    </source>
</evidence>
<evidence type="ECO:0000313" key="8">
    <source>
        <dbReference type="EMBL" id="KAJ2842016.1"/>
    </source>
</evidence>
<keyword evidence="7" id="KW-0539">Nucleus</keyword>
<keyword evidence="4" id="KW-0813">Transport</keyword>
<feature type="non-terminal residue" evidence="8">
    <location>
        <position position="1"/>
    </location>
</feature>
<proteinExistence type="inferred from homology"/>
<comment type="similarity">
    <text evidence="3">Belongs to the exportin family.</text>
</comment>
<comment type="caution">
    <text evidence="8">The sequence shown here is derived from an EMBL/GenBank/DDBJ whole genome shotgun (WGS) entry which is preliminary data.</text>
</comment>
<evidence type="ECO:0000256" key="5">
    <source>
        <dbReference type="ARBA" id="ARBA00022490"/>
    </source>
</evidence>
<keyword evidence="6" id="KW-0653">Protein transport</keyword>
<gene>
    <name evidence="8" type="ORF">IWW36_006062</name>
</gene>
<organism evidence="8 9">
    <name type="scientific">Coemansia brasiliensis</name>
    <dbReference type="NCBI Taxonomy" id="2650707"/>
    <lineage>
        <taxon>Eukaryota</taxon>
        <taxon>Fungi</taxon>
        <taxon>Fungi incertae sedis</taxon>
        <taxon>Zoopagomycota</taxon>
        <taxon>Kickxellomycotina</taxon>
        <taxon>Kickxellomycetes</taxon>
        <taxon>Kickxellales</taxon>
        <taxon>Kickxellaceae</taxon>
        <taxon>Coemansia</taxon>
    </lineage>
</organism>
<feature type="non-terminal residue" evidence="8">
    <location>
        <position position="307"/>
    </location>
</feature>
<protein>
    <submittedName>
        <fullName evidence="8">Uncharacterized protein</fullName>
    </submittedName>
</protein>
<keyword evidence="5" id="KW-0963">Cytoplasm</keyword>
<dbReference type="GO" id="GO:0005737">
    <property type="term" value="C:cytoplasm"/>
    <property type="evidence" value="ECO:0007669"/>
    <property type="project" value="UniProtKB-SubCell"/>
</dbReference>
<accession>A0A9W8LXI5</accession>
<dbReference type="GO" id="GO:0006611">
    <property type="term" value="P:protein export from nucleus"/>
    <property type="evidence" value="ECO:0007669"/>
    <property type="project" value="TreeGrafter"/>
</dbReference>
<dbReference type="PANTHER" id="PTHR12596:SF1">
    <property type="entry name" value="EXPORTIN-4"/>
    <property type="match status" value="1"/>
</dbReference>
<evidence type="ECO:0000256" key="4">
    <source>
        <dbReference type="ARBA" id="ARBA00022448"/>
    </source>
</evidence>
<evidence type="ECO:0000313" key="9">
    <source>
        <dbReference type="Proteomes" id="UP001139887"/>
    </source>
</evidence>
<dbReference type="Proteomes" id="UP001139887">
    <property type="component" value="Unassembled WGS sequence"/>
</dbReference>
<dbReference type="PANTHER" id="PTHR12596">
    <property type="entry name" value="EXPORTIN 4,7-RELATED"/>
    <property type="match status" value="1"/>
</dbReference>
<name>A0A9W8LXI5_9FUNG</name>